<dbReference type="InterPro" id="IPR036249">
    <property type="entry name" value="Thioredoxin-like_sf"/>
</dbReference>
<comment type="catalytic activity">
    <reaction evidence="15">
        <text>a hydroperoxide + [thioredoxin]-dithiol = an alcohol + [thioredoxin]-disulfide + H2O</text>
        <dbReference type="Rhea" id="RHEA:62620"/>
        <dbReference type="Rhea" id="RHEA-COMP:10698"/>
        <dbReference type="Rhea" id="RHEA-COMP:10700"/>
        <dbReference type="ChEBI" id="CHEBI:15377"/>
        <dbReference type="ChEBI" id="CHEBI:29950"/>
        <dbReference type="ChEBI" id="CHEBI:30879"/>
        <dbReference type="ChEBI" id="CHEBI:35924"/>
        <dbReference type="ChEBI" id="CHEBI:50058"/>
        <dbReference type="EC" id="1.11.1.24"/>
    </reaction>
</comment>
<keyword evidence="8" id="KW-0560">Oxidoreductase</keyword>
<comment type="similarity">
    <text evidence="13">Belongs to the peroxiredoxin family. BCP/PrxQ subfamily.</text>
</comment>
<evidence type="ECO:0000256" key="1">
    <source>
        <dbReference type="ARBA" id="ARBA00004456"/>
    </source>
</evidence>
<dbReference type="CDD" id="cd03017">
    <property type="entry name" value="PRX_BCP"/>
    <property type="match status" value="1"/>
</dbReference>
<evidence type="ECO:0000256" key="13">
    <source>
        <dbReference type="ARBA" id="ARBA00038489"/>
    </source>
</evidence>
<keyword evidence="10" id="KW-1015">Disulfide bond</keyword>
<organism evidence="17 18">
    <name type="scientific">Klebsormidium nitens</name>
    <name type="common">Green alga</name>
    <name type="synonym">Ulothrix nitens</name>
    <dbReference type="NCBI Taxonomy" id="105231"/>
    <lineage>
        <taxon>Eukaryota</taxon>
        <taxon>Viridiplantae</taxon>
        <taxon>Streptophyta</taxon>
        <taxon>Klebsormidiophyceae</taxon>
        <taxon>Klebsormidiales</taxon>
        <taxon>Klebsormidiaceae</taxon>
        <taxon>Klebsormidium</taxon>
    </lineage>
</organism>
<dbReference type="PANTHER" id="PTHR42801:SF4">
    <property type="entry name" value="AHPC_TSA FAMILY PROTEIN"/>
    <property type="match status" value="1"/>
</dbReference>
<dbReference type="InterPro" id="IPR013766">
    <property type="entry name" value="Thioredoxin_domain"/>
</dbReference>
<keyword evidence="3" id="KW-0150">Chloroplast</keyword>
<keyword evidence="6" id="KW-0049">Antioxidant</keyword>
<keyword evidence="9" id="KW-0793">Thylakoid</keyword>
<evidence type="ECO:0000256" key="8">
    <source>
        <dbReference type="ARBA" id="ARBA00023002"/>
    </source>
</evidence>
<proteinExistence type="inferred from homology"/>
<dbReference type="GO" id="GO:0009543">
    <property type="term" value="C:chloroplast thylakoid lumen"/>
    <property type="evidence" value="ECO:0007669"/>
    <property type="project" value="UniProtKB-SubCell"/>
</dbReference>
<gene>
    <name evidence="17" type="ORF">KFL_000820140</name>
</gene>
<evidence type="ECO:0000256" key="14">
    <source>
        <dbReference type="ARBA" id="ARBA00042163"/>
    </source>
</evidence>
<evidence type="ECO:0000256" key="7">
    <source>
        <dbReference type="ARBA" id="ARBA00022946"/>
    </source>
</evidence>
<evidence type="ECO:0000313" key="18">
    <source>
        <dbReference type="Proteomes" id="UP000054558"/>
    </source>
</evidence>
<evidence type="ECO:0000256" key="6">
    <source>
        <dbReference type="ARBA" id="ARBA00022862"/>
    </source>
</evidence>
<dbReference type="InterPro" id="IPR000866">
    <property type="entry name" value="AhpC/TSA"/>
</dbReference>
<name>A0A1Y1HY96_KLENI</name>
<evidence type="ECO:0000256" key="9">
    <source>
        <dbReference type="ARBA" id="ARBA00023078"/>
    </source>
</evidence>
<reference evidence="17 18" key="1">
    <citation type="journal article" date="2014" name="Nat. Commun.">
        <title>Klebsormidium flaccidum genome reveals primary factors for plant terrestrial adaptation.</title>
        <authorList>
            <person name="Hori K."/>
            <person name="Maruyama F."/>
            <person name="Fujisawa T."/>
            <person name="Togashi T."/>
            <person name="Yamamoto N."/>
            <person name="Seo M."/>
            <person name="Sato S."/>
            <person name="Yamada T."/>
            <person name="Mori H."/>
            <person name="Tajima N."/>
            <person name="Moriyama T."/>
            <person name="Ikeuchi M."/>
            <person name="Watanabe M."/>
            <person name="Wada H."/>
            <person name="Kobayashi K."/>
            <person name="Saito M."/>
            <person name="Masuda T."/>
            <person name="Sasaki-Sekimoto Y."/>
            <person name="Mashiguchi K."/>
            <person name="Awai K."/>
            <person name="Shimojima M."/>
            <person name="Masuda S."/>
            <person name="Iwai M."/>
            <person name="Nobusawa T."/>
            <person name="Narise T."/>
            <person name="Kondo S."/>
            <person name="Saito H."/>
            <person name="Sato R."/>
            <person name="Murakawa M."/>
            <person name="Ihara Y."/>
            <person name="Oshima-Yamada Y."/>
            <person name="Ohtaka K."/>
            <person name="Satoh M."/>
            <person name="Sonobe K."/>
            <person name="Ishii M."/>
            <person name="Ohtani R."/>
            <person name="Kanamori-Sato M."/>
            <person name="Honoki R."/>
            <person name="Miyazaki D."/>
            <person name="Mochizuki H."/>
            <person name="Umetsu J."/>
            <person name="Higashi K."/>
            <person name="Shibata D."/>
            <person name="Kamiya Y."/>
            <person name="Sato N."/>
            <person name="Nakamura Y."/>
            <person name="Tabata S."/>
            <person name="Ida S."/>
            <person name="Kurokawa K."/>
            <person name="Ohta H."/>
        </authorList>
    </citation>
    <scope>NUCLEOTIDE SEQUENCE [LARGE SCALE GENOMIC DNA]</scope>
    <source>
        <strain evidence="17 18">NIES-2285</strain>
    </source>
</reference>
<evidence type="ECO:0000256" key="11">
    <source>
        <dbReference type="ARBA" id="ARBA00023284"/>
    </source>
</evidence>
<evidence type="ECO:0000256" key="15">
    <source>
        <dbReference type="ARBA" id="ARBA00049091"/>
    </source>
</evidence>
<dbReference type="InterPro" id="IPR050924">
    <property type="entry name" value="Peroxiredoxin_BCP/PrxQ"/>
</dbReference>
<dbReference type="Pfam" id="PF00578">
    <property type="entry name" value="AhpC-TSA"/>
    <property type="match status" value="1"/>
</dbReference>
<comment type="subcellular location">
    <subcellularLocation>
        <location evidence="1">Plastid</location>
        <location evidence="1">Chloroplast thylakoid lumen</location>
    </subcellularLocation>
</comment>
<keyword evidence="4" id="KW-0575">Peroxidase</keyword>
<evidence type="ECO:0000256" key="10">
    <source>
        <dbReference type="ARBA" id="ARBA00023157"/>
    </source>
</evidence>
<evidence type="ECO:0000313" key="17">
    <source>
        <dbReference type="EMBL" id="GAQ81507.1"/>
    </source>
</evidence>
<evidence type="ECO:0000256" key="4">
    <source>
        <dbReference type="ARBA" id="ARBA00022559"/>
    </source>
</evidence>
<accession>A0A1Y1HY96</accession>
<dbReference type="GO" id="GO:0005737">
    <property type="term" value="C:cytoplasm"/>
    <property type="evidence" value="ECO:0000318"/>
    <property type="project" value="GO_Central"/>
</dbReference>
<evidence type="ECO:0000259" key="16">
    <source>
        <dbReference type="PROSITE" id="PS51352"/>
    </source>
</evidence>
<sequence>MASATVLSGVNVLAIANASLPSSRTTARHAVSAGKFAAPSCKLPCKGRLRPAAILGGSTFVTNHACSTFGVPAENAARRGASSTTCKVDVGDVAPSFTLKDQNGRDVSLSKYKGKPVVLYFYPKDDTPGCTKQACYFRDSYEAYKKAGAEVVGISADPVDSHKAFAEKHNLPFTLLSDENSAVRKEFGIKNDFLGALPGRQTYLLDGSGTVKLVYNNQFMPEKHVSETLRVIEIIKPEQKELKDLPKVGLGMIGKIFKNPEQIQKGGKKEEELGMLGKIFKNPEQIQRGGKDGEA</sequence>
<evidence type="ECO:0000256" key="12">
    <source>
        <dbReference type="ARBA" id="ARBA00032824"/>
    </source>
</evidence>
<dbReference type="Gene3D" id="3.40.30.10">
    <property type="entry name" value="Glutaredoxin"/>
    <property type="match status" value="1"/>
</dbReference>
<feature type="domain" description="Thioredoxin" evidence="16">
    <location>
        <begin position="88"/>
        <end position="237"/>
    </location>
</feature>
<dbReference type="EMBL" id="DF237031">
    <property type="protein sequence ID" value="GAQ81507.1"/>
    <property type="molecule type" value="Genomic_DNA"/>
</dbReference>
<keyword evidence="7" id="KW-0809">Transit peptide</keyword>
<evidence type="ECO:0000256" key="2">
    <source>
        <dbReference type="ARBA" id="ARBA00013017"/>
    </source>
</evidence>
<keyword evidence="5" id="KW-0934">Plastid</keyword>
<evidence type="ECO:0000256" key="5">
    <source>
        <dbReference type="ARBA" id="ARBA00022640"/>
    </source>
</evidence>
<dbReference type="OMA" id="IVWRADY"/>
<dbReference type="SUPFAM" id="SSF52833">
    <property type="entry name" value="Thioredoxin-like"/>
    <property type="match status" value="1"/>
</dbReference>
<dbReference type="EC" id="1.11.1.24" evidence="2"/>
<dbReference type="GO" id="GO:0034599">
    <property type="term" value="P:cellular response to oxidative stress"/>
    <property type="evidence" value="ECO:0000318"/>
    <property type="project" value="GO_Central"/>
</dbReference>
<dbReference type="PROSITE" id="PS51352">
    <property type="entry name" value="THIOREDOXIN_2"/>
    <property type="match status" value="1"/>
</dbReference>
<dbReference type="GO" id="GO:0008379">
    <property type="term" value="F:thioredoxin peroxidase activity"/>
    <property type="evidence" value="ECO:0000318"/>
    <property type="project" value="GO_Central"/>
</dbReference>
<dbReference type="PANTHER" id="PTHR42801">
    <property type="entry name" value="THIOREDOXIN-DEPENDENT PEROXIDE REDUCTASE"/>
    <property type="match status" value="1"/>
</dbReference>
<evidence type="ECO:0000256" key="3">
    <source>
        <dbReference type="ARBA" id="ARBA00022528"/>
    </source>
</evidence>
<dbReference type="AlphaFoldDB" id="A0A1Y1HY96"/>
<dbReference type="GO" id="GO:0045454">
    <property type="term" value="P:cell redox homeostasis"/>
    <property type="evidence" value="ECO:0000318"/>
    <property type="project" value="GO_Central"/>
</dbReference>
<protein>
    <recommendedName>
        <fullName evidence="2">thioredoxin-dependent peroxiredoxin</fullName>
        <ecNumber evidence="2">1.11.1.24</ecNumber>
    </recommendedName>
    <alternativeName>
        <fullName evidence="12">Thioredoxin peroxidase</fullName>
    </alternativeName>
    <alternativeName>
        <fullName evidence="14">Thioredoxin-dependent peroxiredoxin Q</fullName>
    </alternativeName>
</protein>
<dbReference type="OrthoDB" id="338622at2759"/>
<dbReference type="FunFam" id="3.40.30.10:FF:000122">
    <property type="entry name" value="Peroxiredoxin Q chloroplastic"/>
    <property type="match status" value="1"/>
</dbReference>
<dbReference type="STRING" id="105231.A0A1Y1HY96"/>
<keyword evidence="18" id="KW-1185">Reference proteome</keyword>
<dbReference type="Proteomes" id="UP000054558">
    <property type="component" value="Unassembled WGS sequence"/>
</dbReference>
<keyword evidence="11" id="KW-0676">Redox-active center</keyword>